<name>X6LMC7_RETFI</name>
<proteinExistence type="predicted"/>
<keyword evidence="5" id="KW-1185">Reference proteome</keyword>
<evidence type="ECO:0000256" key="2">
    <source>
        <dbReference type="SAM" id="Phobius"/>
    </source>
</evidence>
<dbReference type="EMBL" id="ASPP01035600">
    <property type="protein sequence ID" value="ETO02516.1"/>
    <property type="molecule type" value="Genomic_DNA"/>
</dbReference>
<feature type="coiled-coil region" evidence="1">
    <location>
        <begin position="96"/>
        <end position="130"/>
    </location>
</feature>
<feature type="coiled-coil region" evidence="1">
    <location>
        <begin position="157"/>
        <end position="184"/>
    </location>
</feature>
<keyword evidence="2" id="KW-0812">Transmembrane</keyword>
<feature type="domain" description="TLDc" evidence="3">
    <location>
        <begin position="387"/>
        <end position="528"/>
    </location>
</feature>
<dbReference type="InterPro" id="IPR006571">
    <property type="entry name" value="TLDc_dom"/>
</dbReference>
<dbReference type="Proteomes" id="UP000023152">
    <property type="component" value="Unassembled WGS sequence"/>
</dbReference>
<dbReference type="PROSITE" id="PS51886">
    <property type="entry name" value="TLDC"/>
    <property type="match status" value="1"/>
</dbReference>
<keyword evidence="2" id="KW-0472">Membrane</keyword>
<dbReference type="Pfam" id="PF07534">
    <property type="entry name" value="TLD"/>
    <property type="match status" value="1"/>
</dbReference>
<feature type="transmembrane region" description="Helical" evidence="2">
    <location>
        <begin position="584"/>
        <end position="606"/>
    </location>
</feature>
<evidence type="ECO:0000313" key="5">
    <source>
        <dbReference type="Proteomes" id="UP000023152"/>
    </source>
</evidence>
<protein>
    <submittedName>
        <fullName evidence="4">TLDc domain-containing protein</fullName>
    </submittedName>
</protein>
<evidence type="ECO:0000259" key="3">
    <source>
        <dbReference type="PROSITE" id="PS51886"/>
    </source>
</evidence>
<keyword evidence="1" id="KW-0175">Coiled coil</keyword>
<dbReference type="PANTHER" id="PTHR23354">
    <property type="entry name" value="NUCLEOLAR PROTEIN 7/ESTROGEN RECEPTOR COACTIVATOR-RELATED"/>
    <property type="match status" value="1"/>
</dbReference>
<gene>
    <name evidence="4" type="ORF">RFI_34915</name>
</gene>
<dbReference type="SMART" id="SM00584">
    <property type="entry name" value="TLDc"/>
    <property type="match status" value="1"/>
</dbReference>
<organism evidence="4 5">
    <name type="scientific">Reticulomyxa filosa</name>
    <dbReference type="NCBI Taxonomy" id="46433"/>
    <lineage>
        <taxon>Eukaryota</taxon>
        <taxon>Sar</taxon>
        <taxon>Rhizaria</taxon>
        <taxon>Retaria</taxon>
        <taxon>Foraminifera</taxon>
        <taxon>Monothalamids</taxon>
        <taxon>Reticulomyxidae</taxon>
        <taxon>Reticulomyxa</taxon>
    </lineage>
</organism>
<evidence type="ECO:0000256" key="1">
    <source>
        <dbReference type="SAM" id="Coils"/>
    </source>
</evidence>
<keyword evidence="2" id="KW-1133">Transmembrane helix</keyword>
<sequence>MQSFLKLKDFLSKHNVANAVAVAKAIHKNGVTLEHLMEWREKGIEFNFFLDMRKEAQLGWMACELSKSSESKVYKESTKTSTPQVIILYPNEHERINKIHEESEEVSKIVEQIEEKIVKLEENYKISKQDISKSCKMMINAIEKHEEYLLNKVDTYKNKKQQVLTELLTEVKNVEQQFKTKDEQITQCMRNIDIDPNQRREQLKQLLQNDSNLNIDSLRSNQIIPNLDTSVNVQFTNDQKQIKQLIQMIDQLLKQQMIIAESGSIILTDTKVKDETKDPIVSMKYSIEKVNKQWKNNYVYQLEISPLNDDDNNDCQQFKWKMLKEIPAVLNQSNGTIEFGDEKDNLLEWDKKYSLRMRASFCQGISFTTFSKSVTFDTPIPIKFESVILTEKENRLLLSFLPKKAESKVTLLYRGSRDGFGVSDFHEKCDNKGATVTIVLSDQFNHVFGGFTNLQWTSRNTYANDAGAFVYLLRSGKGDNPQKFTIKSGQEQYAICDSSSCGPKFGSITIFMFKCFFVIVFISIFIIGGGSDFYISDNCNSNNSGCTPQSYNGPSDNTRLAGANNFKVKEIELPFLKFLYANELLKGLLLLVGISICFGGCILQTYKINFSLLKEKCAEQIYQNKRKR</sequence>
<evidence type="ECO:0000313" key="4">
    <source>
        <dbReference type="EMBL" id="ETO02516.1"/>
    </source>
</evidence>
<comment type="caution">
    <text evidence="4">The sequence shown here is derived from an EMBL/GenBank/DDBJ whole genome shotgun (WGS) entry which is preliminary data.</text>
</comment>
<dbReference type="AlphaFoldDB" id="X6LMC7"/>
<accession>X6LMC7</accession>
<feature type="transmembrane region" description="Helical" evidence="2">
    <location>
        <begin position="508"/>
        <end position="528"/>
    </location>
</feature>
<dbReference type="PANTHER" id="PTHR23354:SF122">
    <property type="entry name" value="GTPASE-ACTIVATING PROTEIN SKYWALKER"/>
    <property type="match status" value="1"/>
</dbReference>
<reference evidence="4 5" key="1">
    <citation type="journal article" date="2013" name="Curr. Biol.">
        <title>The Genome of the Foraminiferan Reticulomyxa filosa.</title>
        <authorList>
            <person name="Glockner G."/>
            <person name="Hulsmann N."/>
            <person name="Schleicher M."/>
            <person name="Noegel A.A."/>
            <person name="Eichinger L."/>
            <person name="Gallinger C."/>
            <person name="Pawlowski J."/>
            <person name="Sierra R."/>
            <person name="Euteneuer U."/>
            <person name="Pillet L."/>
            <person name="Moustafa A."/>
            <person name="Platzer M."/>
            <person name="Groth M."/>
            <person name="Szafranski K."/>
            <person name="Schliwa M."/>
        </authorList>
    </citation>
    <scope>NUCLEOTIDE SEQUENCE [LARGE SCALE GENOMIC DNA]</scope>
</reference>